<dbReference type="InterPro" id="IPR000620">
    <property type="entry name" value="EamA_dom"/>
</dbReference>
<feature type="transmembrane region" description="Helical" evidence="2">
    <location>
        <begin position="254"/>
        <end position="279"/>
    </location>
</feature>
<dbReference type="GO" id="GO:0016020">
    <property type="term" value="C:membrane"/>
    <property type="evidence" value="ECO:0007669"/>
    <property type="project" value="InterPro"/>
</dbReference>
<keyword evidence="2" id="KW-0812">Transmembrane</keyword>
<evidence type="ECO:0000256" key="1">
    <source>
        <dbReference type="SAM" id="MobiDB-lite"/>
    </source>
</evidence>
<proteinExistence type="evidence at transcript level"/>
<dbReference type="SUPFAM" id="SSF103481">
    <property type="entry name" value="Multidrug resistance efflux transporter EmrE"/>
    <property type="match status" value="1"/>
</dbReference>
<dbReference type="PANTHER" id="PTHR19346">
    <property type="entry name" value="SUGAR PHOSPHATE TRANSPORTER DOMAIN-CONTAINING PROTEIN"/>
    <property type="match status" value="1"/>
</dbReference>
<organism evidence="4">
    <name type="scientific">Phallusia mammillata</name>
    <dbReference type="NCBI Taxonomy" id="59560"/>
    <lineage>
        <taxon>Eukaryota</taxon>
        <taxon>Metazoa</taxon>
        <taxon>Chordata</taxon>
        <taxon>Tunicata</taxon>
        <taxon>Ascidiacea</taxon>
        <taxon>Phlebobranchia</taxon>
        <taxon>Ascidiidae</taxon>
        <taxon>Phallusia</taxon>
    </lineage>
</organism>
<dbReference type="InterPro" id="IPR026505">
    <property type="entry name" value="Solute_c_fam_35_mem_F3/F4"/>
</dbReference>
<feature type="transmembrane region" description="Helical" evidence="2">
    <location>
        <begin position="170"/>
        <end position="187"/>
    </location>
</feature>
<dbReference type="InterPro" id="IPR037185">
    <property type="entry name" value="EmrE-like"/>
</dbReference>
<feature type="transmembrane region" description="Helical" evidence="2">
    <location>
        <begin position="192"/>
        <end position="212"/>
    </location>
</feature>
<keyword evidence="2" id="KW-0472">Membrane</keyword>
<protein>
    <submittedName>
        <fullName evidence="4">Solute carrier family 35 member F3-like</fullName>
    </submittedName>
</protein>
<evidence type="ECO:0000313" key="4">
    <source>
        <dbReference type="EMBL" id="CAB3266245.1"/>
    </source>
</evidence>
<dbReference type="PANTHER" id="PTHR19346:SF4">
    <property type="entry name" value="SUGAR PHOSPHATE TRANSPORTER DOMAIN-CONTAINING PROTEIN"/>
    <property type="match status" value="1"/>
</dbReference>
<dbReference type="AlphaFoldDB" id="A0A6F9DTP3"/>
<feature type="transmembrane region" description="Helical" evidence="2">
    <location>
        <begin position="224"/>
        <end position="242"/>
    </location>
</feature>
<feature type="transmembrane region" description="Helical" evidence="2">
    <location>
        <begin position="299"/>
        <end position="324"/>
    </location>
</feature>
<feature type="transmembrane region" description="Helical" evidence="2">
    <location>
        <begin position="138"/>
        <end position="164"/>
    </location>
</feature>
<feature type="transmembrane region" description="Helical" evidence="2">
    <location>
        <begin position="85"/>
        <end position="107"/>
    </location>
</feature>
<feature type="region of interest" description="Disordered" evidence="1">
    <location>
        <begin position="25"/>
        <end position="44"/>
    </location>
</feature>
<feature type="transmembrane region" description="Helical" evidence="2">
    <location>
        <begin position="336"/>
        <end position="363"/>
    </location>
</feature>
<keyword evidence="2" id="KW-1133">Transmembrane helix</keyword>
<name>A0A6F9DTP3_9ASCI</name>
<accession>A0A6F9DTP3</accession>
<dbReference type="EMBL" id="LR790383">
    <property type="protein sequence ID" value="CAB3266245.1"/>
    <property type="molecule type" value="mRNA"/>
</dbReference>
<sequence length="417" mass="46194">MSAQNKDDMFMEIGASFNEQDCESVLPKQNNNENGDEETPVVAESPTNTTRKTLIGLVIVILLALSWVGSQQLAQSANTTSDFNAPFFTTWFSTCWMVLCYPVYCLFLRISTNRSGFVESIKDSLLIFGPENVSLRQILTIIFPFNLVWIVTNYLYIFALTYIAATDASAILSSNVAFVYIFSFFLLGERFYFIRIIASLTCIAGVVLFGYADGFSEQSNVTTGIIMAIFSALGAAVYKVVFKKVVGNASLGQVSLFLSFLGITNALFLWIVFLILYFVGLEHIVAAEIPWSYLCGSSALSLVFNFLVNFGIAFTFPLFISIAMMMGIPVNAAVDLFLRGVLFSVLRLVAALLVVCGFCLMMLPDTWNLPIHRLLGCTSYSRCYSGDQQESEDERAIAYSSGSLKRESAEVNKNNEE</sequence>
<evidence type="ECO:0000259" key="3">
    <source>
        <dbReference type="Pfam" id="PF00892"/>
    </source>
</evidence>
<gene>
    <name evidence="4" type="primary">Slc35f3</name>
</gene>
<dbReference type="Pfam" id="PF00892">
    <property type="entry name" value="EamA"/>
    <property type="match status" value="1"/>
</dbReference>
<feature type="domain" description="EamA" evidence="3">
    <location>
        <begin position="55"/>
        <end position="209"/>
    </location>
</feature>
<feature type="transmembrane region" description="Helical" evidence="2">
    <location>
        <begin position="54"/>
        <end position="73"/>
    </location>
</feature>
<reference evidence="4" key="1">
    <citation type="submission" date="2020-04" db="EMBL/GenBank/DDBJ databases">
        <authorList>
            <person name="Neveu A P."/>
        </authorList>
    </citation>
    <scope>NUCLEOTIDE SEQUENCE</scope>
    <source>
        <tissue evidence="4">Whole embryo</tissue>
    </source>
</reference>
<evidence type="ECO:0000256" key="2">
    <source>
        <dbReference type="SAM" id="Phobius"/>
    </source>
</evidence>